<evidence type="ECO:0000256" key="4">
    <source>
        <dbReference type="ARBA" id="ARBA00022840"/>
    </source>
</evidence>
<dbReference type="Pfam" id="PF00579">
    <property type="entry name" value="tRNA-synt_1b"/>
    <property type="match status" value="1"/>
</dbReference>
<reference evidence="11" key="1">
    <citation type="submission" date="2014-11" db="EMBL/GenBank/DDBJ databases">
        <authorList>
            <person name="Hornung B.V."/>
        </authorList>
    </citation>
    <scope>NUCLEOTIDE SEQUENCE</scope>
    <source>
        <strain evidence="11">INE</strain>
    </source>
</reference>
<dbReference type="EMBL" id="LR746496">
    <property type="protein sequence ID" value="CAA7601964.1"/>
    <property type="molecule type" value="Genomic_DNA"/>
</dbReference>
<protein>
    <recommendedName>
        <fullName evidence="1 8">Tyrosine--tRNA ligase</fullName>
        <ecNumber evidence="1 8">6.1.1.1</ecNumber>
    </recommendedName>
</protein>
<proteinExistence type="inferred from homology"/>
<dbReference type="PANTHER" id="PTHR11766">
    <property type="entry name" value="TYROSYL-TRNA SYNTHETASE"/>
    <property type="match status" value="1"/>
</dbReference>
<evidence type="ECO:0000313" key="12">
    <source>
        <dbReference type="Proteomes" id="UP001071230"/>
    </source>
</evidence>
<organism evidence="10">
    <name type="scientific">Acididesulfobacillus acetoxydans</name>
    <dbReference type="NCBI Taxonomy" id="1561005"/>
    <lineage>
        <taxon>Bacteria</taxon>
        <taxon>Bacillati</taxon>
        <taxon>Bacillota</taxon>
        <taxon>Clostridia</taxon>
        <taxon>Eubacteriales</taxon>
        <taxon>Peptococcaceae</taxon>
        <taxon>Acididesulfobacillus</taxon>
    </lineage>
</organism>
<reference evidence="10" key="2">
    <citation type="submission" date="2020-01" db="EMBL/GenBank/DDBJ databases">
        <authorList>
            <person name="Hornung B."/>
        </authorList>
    </citation>
    <scope>NUCLEOTIDE SEQUENCE</scope>
    <source>
        <strain evidence="10">PacBioINE</strain>
    </source>
</reference>
<dbReference type="InterPro" id="IPR002307">
    <property type="entry name" value="Tyr-tRNA-ligase"/>
</dbReference>
<comment type="similarity">
    <text evidence="9">Belongs to the class-I aminoacyl-tRNA synthetase family.</text>
</comment>
<dbReference type="Gene3D" id="3.40.50.620">
    <property type="entry name" value="HUPs"/>
    <property type="match status" value="1"/>
</dbReference>
<dbReference type="GO" id="GO:0006437">
    <property type="term" value="P:tyrosyl-tRNA aminoacylation"/>
    <property type="evidence" value="ECO:0007669"/>
    <property type="project" value="UniProtKB-UniRule"/>
</dbReference>
<evidence type="ECO:0000256" key="7">
    <source>
        <dbReference type="ARBA" id="ARBA00048248"/>
    </source>
</evidence>
<dbReference type="GO" id="GO:0005829">
    <property type="term" value="C:cytosol"/>
    <property type="evidence" value="ECO:0007669"/>
    <property type="project" value="TreeGrafter"/>
</dbReference>
<evidence type="ECO:0000313" key="11">
    <source>
        <dbReference type="EMBL" id="CEJ08192.1"/>
    </source>
</evidence>
<dbReference type="Gene3D" id="1.10.240.10">
    <property type="entry name" value="Tyrosyl-Transfer RNA Synthetase"/>
    <property type="match status" value="1"/>
</dbReference>
<sequence length="155" mass="17632">MYEFLYPLMQGYDSVALRADVELGGTDQTFNLLMGRTLQKEAGQEPQVALTLPLLEGLDGVQKMSKSLGNYIGVYESGREMFGKTMSLPDELMIRYFELVTKVPVAEIRRPEAGLHEGTTHPRDLKMRLAREIVGIYHGEEEAERAQTEFIRMFQ</sequence>
<evidence type="ECO:0000256" key="8">
    <source>
        <dbReference type="NCBIfam" id="TIGR00234"/>
    </source>
</evidence>
<dbReference type="AlphaFoldDB" id="A0A8S0WPJ5"/>
<keyword evidence="6 9" id="KW-0030">Aminoacyl-tRNA synthetase</keyword>
<keyword evidence="2 9" id="KW-0436">Ligase</keyword>
<keyword evidence="12" id="KW-1185">Reference proteome</keyword>
<keyword evidence="3 9" id="KW-0547">Nucleotide-binding</keyword>
<gene>
    <name evidence="10" type="ORF">DEACI_2635</name>
    <name evidence="11" type="ORF">DEACI_2667</name>
</gene>
<dbReference type="EMBL" id="CDGJ01000078">
    <property type="protein sequence ID" value="CEJ08192.1"/>
    <property type="molecule type" value="Genomic_DNA"/>
</dbReference>
<dbReference type="SUPFAM" id="SSF52374">
    <property type="entry name" value="Nucleotidylyl transferase"/>
    <property type="match status" value="1"/>
</dbReference>
<keyword evidence="4 9" id="KW-0067">ATP-binding</keyword>
<dbReference type="Proteomes" id="UP000836597">
    <property type="component" value="Chromosome"/>
</dbReference>
<evidence type="ECO:0000256" key="1">
    <source>
        <dbReference type="ARBA" id="ARBA00013160"/>
    </source>
</evidence>
<accession>A0A8S0WPJ5</accession>
<dbReference type="NCBIfam" id="TIGR00234">
    <property type="entry name" value="tyrS"/>
    <property type="match status" value="1"/>
</dbReference>
<dbReference type="KEGG" id="aacx:DEACI_2635"/>
<dbReference type="InterPro" id="IPR014729">
    <property type="entry name" value="Rossmann-like_a/b/a_fold"/>
</dbReference>
<dbReference type="GO" id="GO:0005524">
    <property type="term" value="F:ATP binding"/>
    <property type="evidence" value="ECO:0007669"/>
    <property type="project" value="UniProtKB-KW"/>
</dbReference>
<name>A0A8S0WPJ5_9FIRM</name>
<evidence type="ECO:0000256" key="5">
    <source>
        <dbReference type="ARBA" id="ARBA00022917"/>
    </source>
</evidence>
<evidence type="ECO:0000313" key="10">
    <source>
        <dbReference type="EMBL" id="CAA7601964.1"/>
    </source>
</evidence>
<dbReference type="InterPro" id="IPR024088">
    <property type="entry name" value="Tyr-tRNA-ligase_bac-type"/>
</dbReference>
<dbReference type="EC" id="6.1.1.1" evidence="1 8"/>
<comment type="catalytic activity">
    <reaction evidence="7">
        <text>tRNA(Tyr) + L-tyrosine + ATP = L-tyrosyl-tRNA(Tyr) + AMP + diphosphate + H(+)</text>
        <dbReference type="Rhea" id="RHEA:10220"/>
        <dbReference type="Rhea" id="RHEA-COMP:9706"/>
        <dbReference type="Rhea" id="RHEA-COMP:9707"/>
        <dbReference type="ChEBI" id="CHEBI:15378"/>
        <dbReference type="ChEBI" id="CHEBI:30616"/>
        <dbReference type="ChEBI" id="CHEBI:33019"/>
        <dbReference type="ChEBI" id="CHEBI:58315"/>
        <dbReference type="ChEBI" id="CHEBI:78442"/>
        <dbReference type="ChEBI" id="CHEBI:78536"/>
        <dbReference type="ChEBI" id="CHEBI:456215"/>
        <dbReference type="EC" id="6.1.1.1"/>
    </reaction>
</comment>
<dbReference type="InterPro" id="IPR002305">
    <property type="entry name" value="aa-tRNA-synth_Ic"/>
</dbReference>
<evidence type="ECO:0000256" key="3">
    <source>
        <dbReference type="ARBA" id="ARBA00022741"/>
    </source>
</evidence>
<evidence type="ECO:0000256" key="6">
    <source>
        <dbReference type="ARBA" id="ARBA00023146"/>
    </source>
</evidence>
<dbReference type="PANTHER" id="PTHR11766:SF1">
    <property type="entry name" value="TYROSINE--TRNA LIGASE"/>
    <property type="match status" value="1"/>
</dbReference>
<evidence type="ECO:0000256" key="9">
    <source>
        <dbReference type="RuleBase" id="RU363036"/>
    </source>
</evidence>
<evidence type="ECO:0000256" key="2">
    <source>
        <dbReference type="ARBA" id="ARBA00022598"/>
    </source>
</evidence>
<dbReference type="Proteomes" id="UP001071230">
    <property type="component" value="Unassembled WGS sequence"/>
</dbReference>
<keyword evidence="5 9" id="KW-0648">Protein biosynthesis</keyword>
<dbReference type="GO" id="GO:0004831">
    <property type="term" value="F:tyrosine-tRNA ligase activity"/>
    <property type="evidence" value="ECO:0007669"/>
    <property type="project" value="UniProtKB-UniRule"/>
</dbReference>
<dbReference type="PRINTS" id="PR01040">
    <property type="entry name" value="TRNASYNTHTYR"/>
</dbReference>